<name>A0AA38FDV5_TAXCH</name>
<reference evidence="1 2" key="1">
    <citation type="journal article" date="2021" name="Nat. Plants">
        <title>The Taxus genome provides insights into paclitaxel biosynthesis.</title>
        <authorList>
            <person name="Xiong X."/>
            <person name="Gou J."/>
            <person name="Liao Q."/>
            <person name="Li Y."/>
            <person name="Zhou Q."/>
            <person name="Bi G."/>
            <person name="Li C."/>
            <person name="Du R."/>
            <person name="Wang X."/>
            <person name="Sun T."/>
            <person name="Guo L."/>
            <person name="Liang H."/>
            <person name="Lu P."/>
            <person name="Wu Y."/>
            <person name="Zhang Z."/>
            <person name="Ro D.K."/>
            <person name="Shang Y."/>
            <person name="Huang S."/>
            <person name="Yan J."/>
        </authorList>
    </citation>
    <scope>NUCLEOTIDE SEQUENCE [LARGE SCALE GENOMIC DNA]</scope>
    <source>
        <strain evidence="1">Ta-2019</strain>
    </source>
</reference>
<comment type="caution">
    <text evidence="1">The sequence shown here is derived from an EMBL/GenBank/DDBJ whole genome shotgun (WGS) entry which is preliminary data.</text>
</comment>
<dbReference type="AlphaFoldDB" id="A0AA38FDV5"/>
<dbReference type="EMBL" id="JAHRHJ020000009">
    <property type="protein sequence ID" value="KAH9302964.1"/>
    <property type="molecule type" value="Genomic_DNA"/>
</dbReference>
<protein>
    <submittedName>
        <fullName evidence="1">Uncharacterized protein</fullName>
    </submittedName>
</protein>
<gene>
    <name evidence="1" type="ORF">KI387_014547</name>
</gene>
<evidence type="ECO:0000313" key="1">
    <source>
        <dbReference type="EMBL" id="KAH9302964.1"/>
    </source>
</evidence>
<evidence type="ECO:0000313" key="2">
    <source>
        <dbReference type="Proteomes" id="UP000824469"/>
    </source>
</evidence>
<proteinExistence type="predicted"/>
<sequence>SDKGESATVSMMKGSWRALTSIWSWISGEDEVENKTNARELANEACNGDECEMLIQEEETTQEPDNLQQDTTLLVEEEQQLNEKNKLVEKENKKETSFPLFLQSKVWLLAMYVQVWTKM</sequence>
<accession>A0AA38FDV5</accession>
<organism evidence="1 2">
    <name type="scientific">Taxus chinensis</name>
    <name type="common">Chinese yew</name>
    <name type="synonym">Taxus wallichiana var. chinensis</name>
    <dbReference type="NCBI Taxonomy" id="29808"/>
    <lineage>
        <taxon>Eukaryota</taxon>
        <taxon>Viridiplantae</taxon>
        <taxon>Streptophyta</taxon>
        <taxon>Embryophyta</taxon>
        <taxon>Tracheophyta</taxon>
        <taxon>Spermatophyta</taxon>
        <taxon>Pinopsida</taxon>
        <taxon>Pinidae</taxon>
        <taxon>Conifers II</taxon>
        <taxon>Cupressales</taxon>
        <taxon>Taxaceae</taxon>
        <taxon>Taxus</taxon>
    </lineage>
</organism>
<feature type="non-terminal residue" evidence="1">
    <location>
        <position position="1"/>
    </location>
</feature>
<dbReference type="Proteomes" id="UP000824469">
    <property type="component" value="Unassembled WGS sequence"/>
</dbReference>
<keyword evidence="2" id="KW-1185">Reference proteome</keyword>